<gene>
    <name evidence="1" type="ORF">AMORRO_LOCUS3094</name>
</gene>
<dbReference type="EMBL" id="CAJVPV010001446">
    <property type="protein sequence ID" value="CAG8497656.1"/>
    <property type="molecule type" value="Genomic_DNA"/>
</dbReference>
<comment type="caution">
    <text evidence="1">The sequence shown here is derived from an EMBL/GenBank/DDBJ whole genome shotgun (WGS) entry which is preliminary data.</text>
</comment>
<organism evidence="1 2">
    <name type="scientific">Acaulospora morrowiae</name>
    <dbReference type="NCBI Taxonomy" id="94023"/>
    <lineage>
        <taxon>Eukaryota</taxon>
        <taxon>Fungi</taxon>
        <taxon>Fungi incertae sedis</taxon>
        <taxon>Mucoromycota</taxon>
        <taxon>Glomeromycotina</taxon>
        <taxon>Glomeromycetes</taxon>
        <taxon>Diversisporales</taxon>
        <taxon>Acaulosporaceae</taxon>
        <taxon>Acaulospora</taxon>
    </lineage>
</organism>
<evidence type="ECO:0000313" key="1">
    <source>
        <dbReference type="EMBL" id="CAG8497656.1"/>
    </source>
</evidence>
<reference evidence="1" key="1">
    <citation type="submission" date="2021-06" db="EMBL/GenBank/DDBJ databases">
        <authorList>
            <person name="Kallberg Y."/>
            <person name="Tangrot J."/>
            <person name="Rosling A."/>
        </authorList>
    </citation>
    <scope>NUCLEOTIDE SEQUENCE</scope>
    <source>
        <strain evidence="1">CL551</strain>
    </source>
</reference>
<dbReference type="Proteomes" id="UP000789342">
    <property type="component" value="Unassembled WGS sequence"/>
</dbReference>
<proteinExistence type="predicted"/>
<protein>
    <submittedName>
        <fullName evidence="1">11660_t:CDS:1</fullName>
    </submittedName>
</protein>
<accession>A0A9N8ZJC2</accession>
<keyword evidence="2" id="KW-1185">Reference proteome</keyword>
<sequence length="174" mass="19637">MGIVAHVEGPSLGGACKDLNTDVQIWSTTKKFSNELQKNLHQFRQLCNLICRFDKEIKSRHLFSPTITGFSLSAANDISREEIKNPSRLLTAKKVGCTFACVANFKSHLRLTENQFLQNLLVCTKCSAFHPTPSPRSLGKGDHCVRDELFDPLLDKNGMRSQWQLRKFVDPTES</sequence>
<dbReference type="AlphaFoldDB" id="A0A9N8ZJC2"/>
<name>A0A9N8ZJC2_9GLOM</name>
<evidence type="ECO:0000313" key="2">
    <source>
        <dbReference type="Proteomes" id="UP000789342"/>
    </source>
</evidence>